<sequence>MREIGTITLPDEPINITKADEPFTVTATVYDAVGTPVKDIPLIFTSTNPSVVLVERGAVADADGIATARVDFISEGEATITAHVLRAPTSNPTQEKAVGILPPSVLGSLIEAISRMGMDGARVSLLEETERGAMTTTGGGAFWMQAIRRAQASFKVEAEGYFSRVEQLHLLSLPEPVVFPLTRDRWGKPLPSPLFGPDLTGSWESLAQSCQQSRTRLACSLKGTLQVQNQGTEAAPKSLLSFYRSDDATWDEGDAWLKQMTMGVLKAGGAQKKAFSVKLPAGSSASGQFIIAMVDADDARKETNETNNPIVFGPLP</sequence>
<evidence type="ECO:0000259" key="3">
    <source>
        <dbReference type="Pfam" id="PF07705"/>
    </source>
</evidence>
<proteinExistence type="inferred from homology"/>
<dbReference type="Gene3D" id="2.60.40.10">
    <property type="entry name" value="Immunoglobulins"/>
    <property type="match status" value="2"/>
</dbReference>
<dbReference type="InterPro" id="IPR003344">
    <property type="entry name" value="Big_1_dom"/>
</dbReference>
<gene>
    <name evidence="4" type="ORF">HYY20_03480</name>
</gene>
<dbReference type="InterPro" id="IPR013783">
    <property type="entry name" value="Ig-like_fold"/>
</dbReference>
<dbReference type="Pfam" id="PF07705">
    <property type="entry name" value="CARDB"/>
    <property type="match status" value="1"/>
</dbReference>
<dbReference type="Pfam" id="PF02369">
    <property type="entry name" value="Big_1"/>
    <property type="match status" value="1"/>
</dbReference>
<dbReference type="AlphaFoldDB" id="A0A932CM33"/>
<reference evidence="4" key="1">
    <citation type="submission" date="2020-07" db="EMBL/GenBank/DDBJ databases">
        <title>Huge and variable diversity of episymbiotic CPR bacteria and DPANN archaea in groundwater ecosystems.</title>
        <authorList>
            <person name="He C.Y."/>
            <person name="Keren R."/>
            <person name="Whittaker M."/>
            <person name="Farag I.F."/>
            <person name="Doudna J."/>
            <person name="Cate J.H.D."/>
            <person name="Banfield J.F."/>
        </authorList>
    </citation>
    <scope>NUCLEOTIDE SEQUENCE</scope>
    <source>
        <strain evidence="4">NC_groundwater_672_Ag_B-0.1um_62_36</strain>
    </source>
</reference>
<evidence type="ECO:0000259" key="2">
    <source>
        <dbReference type="Pfam" id="PF02369"/>
    </source>
</evidence>
<dbReference type="SUPFAM" id="SSF49373">
    <property type="entry name" value="Invasin/intimin cell-adhesion fragments"/>
    <property type="match status" value="1"/>
</dbReference>
<dbReference type="EMBL" id="JACPRF010000106">
    <property type="protein sequence ID" value="MBI2875921.1"/>
    <property type="molecule type" value="Genomic_DNA"/>
</dbReference>
<accession>A0A932CM33</accession>
<evidence type="ECO:0000313" key="4">
    <source>
        <dbReference type="EMBL" id="MBI2875921.1"/>
    </source>
</evidence>
<comment type="similarity">
    <text evidence="1">Belongs to the intimin/invasin family.</text>
</comment>
<comment type="caution">
    <text evidence="4">The sequence shown here is derived from an EMBL/GenBank/DDBJ whole genome shotgun (WGS) entry which is preliminary data.</text>
</comment>
<name>A0A932CM33_UNCTE</name>
<feature type="domain" description="CARDB" evidence="3">
    <location>
        <begin position="222"/>
        <end position="308"/>
    </location>
</feature>
<evidence type="ECO:0000256" key="1">
    <source>
        <dbReference type="ARBA" id="ARBA00010116"/>
    </source>
</evidence>
<evidence type="ECO:0000313" key="5">
    <source>
        <dbReference type="Proteomes" id="UP000769766"/>
    </source>
</evidence>
<feature type="domain" description="Big-1" evidence="2">
    <location>
        <begin position="22"/>
        <end position="89"/>
    </location>
</feature>
<dbReference type="Proteomes" id="UP000769766">
    <property type="component" value="Unassembled WGS sequence"/>
</dbReference>
<organism evidence="4 5">
    <name type="scientific">Tectimicrobiota bacterium</name>
    <dbReference type="NCBI Taxonomy" id="2528274"/>
    <lineage>
        <taxon>Bacteria</taxon>
        <taxon>Pseudomonadati</taxon>
        <taxon>Nitrospinota/Tectimicrobiota group</taxon>
        <taxon>Candidatus Tectimicrobiota</taxon>
    </lineage>
</organism>
<dbReference type="InterPro" id="IPR008964">
    <property type="entry name" value="Invasin/intimin_cell_adhesion"/>
</dbReference>
<protein>
    <submittedName>
        <fullName evidence="4">Ig-like domain-containing protein</fullName>
    </submittedName>
</protein>
<dbReference type="InterPro" id="IPR011635">
    <property type="entry name" value="CARDB"/>
</dbReference>